<evidence type="ECO:0000259" key="1">
    <source>
        <dbReference type="SMART" id="SM00900"/>
    </source>
</evidence>
<organism evidence="2">
    <name type="scientific">freshwater metagenome</name>
    <dbReference type="NCBI Taxonomy" id="449393"/>
    <lineage>
        <taxon>unclassified sequences</taxon>
        <taxon>metagenomes</taxon>
        <taxon>ecological metagenomes</taxon>
    </lineage>
</organism>
<dbReference type="AlphaFoldDB" id="A0A6J6XSA8"/>
<protein>
    <submittedName>
        <fullName evidence="2">Unannotated protein</fullName>
    </submittedName>
</protein>
<dbReference type="EMBL" id="CAFAAI010000154">
    <property type="protein sequence ID" value="CAB4799812.1"/>
    <property type="molecule type" value="Genomic_DNA"/>
</dbReference>
<dbReference type="GO" id="GO:0010181">
    <property type="term" value="F:FMN binding"/>
    <property type="evidence" value="ECO:0007669"/>
    <property type="project" value="InterPro"/>
</dbReference>
<proteinExistence type="predicted"/>
<reference evidence="2" key="1">
    <citation type="submission" date="2020-05" db="EMBL/GenBank/DDBJ databases">
        <authorList>
            <person name="Chiriac C."/>
            <person name="Salcher M."/>
            <person name="Ghai R."/>
            <person name="Kavagutti S V."/>
        </authorList>
    </citation>
    <scope>NUCLEOTIDE SEQUENCE</scope>
</reference>
<dbReference type="InterPro" id="IPR007329">
    <property type="entry name" value="FMN-bd"/>
</dbReference>
<accession>A0A6J6XSA8</accession>
<gene>
    <name evidence="2" type="ORF">UFOPK2992_00957</name>
</gene>
<dbReference type="GO" id="GO:0016020">
    <property type="term" value="C:membrane"/>
    <property type="evidence" value="ECO:0007669"/>
    <property type="project" value="InterPro"/>
</dbReference>
<dbReference type="SMART" id="SM00900">
    <property type="entry name" value="FMN_bind"/>
    <property type="match status" value="1"/>
</dbReference>
<dbReference type="Pfam" id="PF04205">
    <property type="entry name" value="FMN_bind"/>
    <property type="match status" value="1"/>
</dbReference>
<name>A0A6J6XSA8_9ZZZZ</name>
<sequence length="188" mass="19146">MKQQTPVSLARRVWPALAVAGASAAFVSALDHPTQFATDTVSLTGAVDPNTPATLVSVPALETTTVPSVPVDPAASAPVATVPPVPATAPPAVAAPACGAPIAGPVVNTRWGPVQVQASLTPDRVVCDVSALQTPNSHNRSVRINNYAKPILHDRVLSAGNARINGVSGATITSRGYVASLQYILDHA</sequence>
<evidence type="ECO:0000313" key="2">
    <source>
        <dbReference type="EMBL" id="CAB4799812.1"/>
    </source>
</evidence>
<feature type="domain" description="FMN-binding" evidence="1">
    <location>
        <begin position="109"/>
        <end position="188"/>
    </location>
</feature>